<name>A0A9Q8ZJN9_CURCL</name>
<feature type="region of interest" description="Disordered" evidence="3">
    <location>
        <begin position="1"/>
        <end position="21"/>
    </location>
</feature>
<feature type="compositionally biased region" description="Basic and acidic residues" evidence="3">
    <location>
        <begin position="1"/>
        <end position="18"/>
    </location>
</feature>
<dbReference type="InterPro" id="IPR050613">
    <property type="entry name" value="Sec_Metabolite_Reg"/>
</dbReference>
<accession>A0A9Q8ZJN9</accession>
<dbReference type="PANTHER" id="PTHR31001:SF82">
    <property type="entry name" value="ZN(II)2CYS6 TRANSCRIPTION FACTOR (EUROFUNG)"/>
    <property type="match status" value="1"/>
</dbReference>
<evidence type="ECO:0000256" key="1">
    <source>
        <dbReference type="ARBA" id="ARBA00004123"/>
    </source>
</evidence>
<evidence type="ECO:0008006" key="6">
    <source>
        <dbReference type="Google" id="ProtNLM"/>
    </source>
</evidence>
<dbReference type="GO" id="GO:0005634">
    <property type="term" value="C:nucleus"/>
    <property type="evidence" value="ECO:0007669"/>
    <property type="project" value="UniProtKB-SubCell"/>
</dbReference>
<evidence type="ECO:0000313" key="5">
    <source>
        <dbReference type="Proteomes" id="UP001056012"/>
    </source>
</evidence>
<gene>
    <name evidence="4" type="ORF">yc1106_09187</name>
</gene>
<dbReference type="VEuPathDB" id="FungiDB:yc1106_09187"/>
<evidence type="ECO:0000256" key="3">
    <source>
        <dbReference type="SAM" id="MobiDB-lite"/>
    </source>
</evidence>
<organism evidence="4 5">
    <name type="scientific">Curvularia clavata</name>
    <dbReference type="NCBI Taxonomy" id="95742"/>
    <lineage>
        <taxon>Eukaryota</taxon>
        <taxon>Fungi</taxon>
        <taxon>Dikarya</taxon>
        <taxon>Ascomycota</taxon>
        <taxon>Pezizomycotina</taxon>
        <taxon>Dothideomycetes</taxon>
        <taxon>Pleosporomycetidae</taxon>
        <taxon>Pleosporales</taxon>
        <taxon>Pleosporineae</taxon>
        <taxon>Pleosporaceae</taxon>
        <taxon>Curvularia</taxon>
    </lineage>
</organism>
<sequence>MTKIRTDIHRRPTRRNPDITDVLPTPTSLQSEKLADAVAADVYHPGFLGPGSYALLLNQDEEPGHLREREESVASDRSDRELTHQHTLSKSMRYQMAHDVLSVFRHYDIIKELIIWHYANNEAGVIPAPLVIDAINALEAVVDKHDLRRKEPNPQLITQVLEATARPLTISQSLEAHDFHILCSGENMRFELIGFLLASAGRSITFGYRDVSNKAMKLRFTDELLRTSTTCLFLTTMLATVNDLTIWMLFAAAYNQDKSISTFLGRPIRISKTYSDTRLPLDLSDDEVTGDEETLKVAIQALRADGWDTKGRWLRASWIRLRYMALETREEIFKFSFVKIDENARAQLLELSQRMAASWAMLPKHMRYSKTCWEEDLPTKACLVLCGVHLNYLYNQFMIQKLLENGPLALNTALLRDSIELLSNTLILGPVRERSYDVHRDMLHCVLLFGIPAASVLAAALREQHQTGQHFPPEISRSEIIRMLSVLISHLDAAAYMENSGARHGEANYNLCRKASRVFTKVIDTILDPRTVEEVTPTNDQLAMDLDLDLDLFSGTGFNGFEGVGFPELCNGPGTSGGFNDADIDWGAMGSWNTWN</sequence>
<keyword evidence="5" id="KW-1185">Reference proteome</keyword>
<reference evidence="4" key="1">
    <citation type="submission" date="2021-12" db="EMBL/GenBank/DDBJ databases">
        <title>Curvularia clavata genome.</title>
        <authorList>
            <person name="Cao Y."/>
        </authorList>
    </citation>
    <scope>NUCLEOTIDE SEQUENCE</scope>
    <source>
        <strain evidence="4">Yc1106</strain>
    </source>
</reference>
<dbReference type="AlphaFoldDB" id="A0A9Q8ZJN9"/>
<dbReference type="Proteomes" id="UP001056012">
    <property type="component" value="Chromosome 7"/>
</dbReference>
<dbReference type="PANTHER" id="PTHR31001">
    <property type="entry name" value="UNCHARACTERIZED TRANSCRIPTIONAL REGULATORY PROTEIN"/>
    <property type="match status" value="1"/>
</dbReference>
<comment type="subcellular location">
    <subcellularLocation>
        <location evidence="1">Nucleus</location>
    </subcellularLocation>
</comment>
<dbReference type="EMBL" id="CP089280">
    <property type="protein sequence ID" value="USP81913.1"/>
    <property type="molecule type" value="Genomic_DNA"/>
</dbReference>
<dbReference type="OrthoDB" id="4898680at2759"/>
<keyword evidence="2" id="KW-0539">Nucleus</keyword>
<proteinExistence type="predicted"/>
<protein>
    <recommendedName>
        <fullName evidence="6">Transcription factor domain-containing protein</fullName>
    </recommendedName>
</protein>
<evidence type="ECO:0000256" key="2">
    <source>
        <dbReference type="ARBA" id="ARBA00023242"/>
    </source>
</evidence>
<evidence type="ECO:0000313" key="4">
    <source>
        <dbReference type="EMBL" id="USP81913.1"/>
    </source>
</evidence>
<dbReference type="CDD" id="cd12148">
    <property type="entry name" value="fungal_TF_MHR"/>
    <property type="match status" value="1"/>
</dbReference>